<dbReference type="PANTHER" id="PTHR12900:SF0">
    <property type="entry name" value="CHECKPOINT PROTEIN"/>
    <property type="match status" value="1"/>
</dbReference>
<dbReference type="Proteomes" id="UP001474421">
    <property type="component" value="Unassembled WGS sequence"/>
</dbReference>
<keyword evidence="2" id="KW-0539">Nucleus</keyword>
<dbReference type="GO" id="GO:0035861">
    <property type="term" value="C:site of double-strand break"/>
    <property type="evidence" value="ECO:0007669"/>
    <property type="project" value="TreeGrafter"/>
</dbReference>
<name>A0AAW1B4F3_CROAD</name>
<evidence type="ECO:0000256" key="1">
    <source>
        <dbReference type="ARBA" id="ARBA00004123"/>
    </source>
</evidence>
<dbReference type="AlphaFoldDB" id="A0AAW1B4F3"/>
<sequence length="287" mass="31112">MRFRSKIIDVGCLNHFSRVISTIAKLTKTCTLRLTLDKLYFILSDKVANGGVSMWCELNQGGCCYPALSSLSPASRAHWDASLRAPSASHSQADCGLLSRAAPHRMCPQTEELGSHGSCSPSTSICPRPVLSAPAWLTTGCRVQDGCSCPRMRGRQGDHSNVCRRRSSMEAPCPVQPSAMCVRPNPRRVPFSHCPDPFPYLRPACSVASLQQHWAGDGKRGLLRIEMCLLPPPLPLELAISRAPSQEDSAPLSSPTKTTFSPELPGFMPRCVTSAALAVWRLIAGSE</sequence>
<dbReference type="InterPro" id="IPR007150">
    <property type="entry name" value="HUS1/Mec3"/>
</dbReference>
<dbReference type="Gene3D" id="3.70.10.10">
    <property type="match status" value="1"/>
</dbReference>
<proteinExistence type="predicted"/>
<organism evidence="3 4">
    <name type="scientific">Crotalus adamanteus</name>
    <name type="common">Eastern diamondback rattlesnake</name>
    <dbReference type="NCBI Taxonomy" id="8729"/>
    <lineage>
        <taxon>Eukaryota</taxon>
        <taxon>Metazoa</taxon>
        <taxon>Chordata</taxon>
        <taxon>Craniata</taxon>
        <taxon>Vertebrata</taxon>
        <taxon>Euteleostomi</taxon>
        <taxon>Lepidosauria</taxon>
        <taxon>Squamata</taxon>
        <taxon>Bifurcata</taxon>
        <taxon>Unidentata</taxon>
        <taxon>Episquamata</taxon>
        <taxon>Toxicofera</taxon>
        <taxon>Serpentes</taxon>
        <taxon>Colubroidea</taxon>
        <taxon>Viperidae</taxon>
        <taxon>Crotalinae</taxon>
        <taxon>Crotalus</taxon>
    </lineage>
</organism>
<evidence type="ECO:0000313" key="3">
    <source>
        <dbReference type="EMBL" id="KAK9396626.1"/>
    </source>
</evidence>
<protein>
    <submittedName>
        <fullName evidence="3">Checkpoint protein HUS1</fullName>
    </submittedName>
</protein>
<dbReference type="EMBL" id="JAOTOJ010000008">
    <property type="protein sequence ID" value="KAK9396626.1"/>
    <property type="molecule type" value="Genomic_DNA"/>
</dbReference>
<dbReference type="GO" id="GO:0000724">
    <property type="term" value="P:double-strand break repair via homologous recombination"/>
    <property type="evidence" value="ECO:0007669"/>
    <property type="project" value="TreeGrafter"/>
</dbReference>
<dbReference type="GO" id="GO:0033314">
    <property type="term" value="P:mitotic DNA replication checkpoint signaling"/>
    <property type="evidence" value="ECO:0007669"/>
    <property type="project" value="TreeGrafter"/>
</dbReference>
<dbReference type="GO" id="GO:0030896">
    <property type="term" value="C:checkpoint clamp complex"/>
    <property type="evidence" value="ECO:0007669"/>
    <property type="project" value="InterPro"/>
</dbReference>
<dbReference type="GO" id="GO:0031573">
    <property type="term" value="P:mitotic intra-S DNA damage checkpoint signaling"/>
    <property type="evidence" value="ECO:0007669"/>
    <property type="project" value="TreeGrafter"/>
</dbReference>
<keyword evidence="4" id="KW-1185">Reference proteome</keyword>
<evidence type="ECO:0000313" key="4">
    <source>
        <dbReference type="Proteomes" id="UP001474421"/>
    </source>
</evidence>
<dbReference type="GO" id="GO:0044778">
    <property type="term" value="P:meiotic DNA integrity checkpoint signaling"/>
    <property type="evidence" value="ECO:0007669"/>
    <property type="project" value="TreeGrafter"/>
</dbReference>
<dbReference type="Pfam" id="PF04005">
    <property type="entry name" value="Hus1"/>
    <property type="match status" value="1"/>
</dbReference>
<dbReference type="PANTHER" id="PTHR12900">
    <property type="entry name" value="MITOTIC AND DNA DAMAGE CHECKPOINT PROTEIN HUS1"/>
    <property type="match status" value="1"/>
</dbReference>
<dbReference type="GO" id="GO:0006289">
    <property type="term" value="P:nucleotide-excision repair"/>
    <property type="evidence" value="ECO:0007669"/>
    <property type="project" value="TreeGrafter"/>
</dbReference>
<dbReference type="GO" id="GO:0000723">
    <property type="term" value="P:telomere maintenance"/>
    <property type="evidence" value="ECO:0007669"/>
    <property type="project" value="TreeGrafter"/>
</dbReference>
<evidence type="ECO:0000256" key="2">
    <source>
        <dbReference type="ARBA" id="ARBA00023242"/>
    </source>
</evidence>
<comment type="caution">
    <text evidence="3">The sequence shown here is derived from an EMBL/GenBank/DDBJ whole genome shotgun (WGS) entry which is preliminary data.</text>
</comment>
<accession>A0AAW1B4F3</accession>
<reference evidence="3 4" key="1">
    <citation type="journal article" date="2024" name="Proc. Natl. Acad. Sci. U.S.A.">
        <title>The genetic regulatory architecture and epigenomic basis for age-related changes in rattlesnake venom.</title>
        <authorList>
            <person name="Hogan M.P."/>
            <person name="Holding M.L."/>
            <person name="Nystrom G.S."/>
            <person name="Colston T.J."/>
            <person name="Bartlett D.A."/>
            <person name="Mason A.J."/>
            <person name="Ellsworth S.A."/>
            <person name="Rautsaw R.M."/>
            <person name="Lawrence K.C."/>
            <person name="Strickland J.L."/>
            <person name="He B."/>
            <person name="Fraser P."/>
            <person name="Margres M.J."/>
            <person name="Gilbert D.M."/>
            <person name="Gibbs H.L."/>
            <person name="Parkinson C.L."/>
            <person name="Rokyta D.R."/>
        </authorList>
    </citation>
    <scope>NUCLEOTIDE SEQUENCE [LARGE SCALE GENOMIC DNA]</scope>
    <source>
        <strain evidence="3">DRR0105</strain>
    </source>
</reference>
<comment type="subcellular location">
    <subcellularLocation>
        <location evidence="1">Nucleus</location>
    </subcellularLocation>
</comment>
<gene>
    <name evidence="3" type="ORF">NXF25_019987</name>
</gene>